<gene>
    <name evidence="1" type="ORF">DSO57_1014422</name>
</gene>
<name>A0ACC2UQT1_9FUNG</name>
<protein>
    <submittedName>
        <fullName evidence="1">Uncharacterized protein</fullName>
    </submittedName>
</protein>
<accession>A0ACC2UQT1</accession>
<organism evidence="1 2">
    <name type="scientific">Entomophthora muscae</name>
    <dbReference type="NCBI Taxonomy" id="34485"/>
    <lineage>
        <taxon>Eukaryota</taxon>
        <taxon>Fungi</taxon>
        <taxon>Fungi incertae sedis</taxon>
        <taxon>Zoopagomycota</taxon>
        <taxon>Entomophthoromycotina</taxon>
        <taxon>Entomophthoromycetes</taxon>
        <taxon>Entomophthorales</taxon>
        <taxon>Entomophthoraceae</taxon>
        <taxon>Entomophthora</taxon>
    </lineage>
</organism>
<keyword evidence="2" id="KW-1185">Reference proteome</keyword>
<dbReference type="EMBL" id="QTSX02000055">
    <property type="protein sequence ID" value="KAJ9089287.1"/>
    <property type="molecule type" value="Genomic_DNA"/>
</dbReference>
<sequence length="125" mass="13685">MIDCSYFQILIGCRGVWVGFQVAGWEALSRQWYSQAGWQAGRVGVCTVVAETCAVTAGTTYDLHLVLLLPLSAIIHKFSPSGLLYHDSSHQFTSDLGKKSPQVNQLDLTPISDLLFKSLEASIPL</sequence>
<proteinExistence type="predicted"/>
<evidence type="ECO:0000313" key="1">
    <source>
        <dbReference type="EMBL" id="KAJ9089287.1"/>
    </source>
</evidence>
<evidence type="ECO:0000313" key="2">
    <source>
        <dbReference type="Proteomes" id="UP001165960"/>
    </source>
</evidence>
<dbReference type="Proteomes" id="UP001165960">
    <property type="component" value="Unassembled WGS sequence"/>
</dbReference>
<comment type="caution">
    <text evidence="1">The sequence shown here is derived from an EMBL/GenBank/DDBJ whole genome shotgun (WGS) entry which is preliminary data.</text>
</comment>
<reference evidence="1" key="1">
    <citation type="submission" date="2022-04" db="EMBL/GenBank/DDBJ databases">
        <title>Genome of the entomopathogenic fungus Entomophthora muscae.</title>
        <authorList>
            <person name="Elya C."/>
            <person name="Lovett B.R."/>
            <person name="Lee E."/>
            <person name="Macias A.M."/>
            <person name="Hajek A.E."/>
            <person name="De Bivort B.L."/>
            <person name="Kasson M.T."/>
            <person name="De Fine Licht H.H."/>
            <person name="Stajich J.E."/>
        </authorList>
    </citation>
    <scope>NUCLEOTIDE SEQUENCE</scope>
    <source>
        <strain evidence="1">Berkeley</strain>
    </source>
</reference>